<evidence type="ECO:0000313" key="2">
    <source>
        <dbReference type="Proteomes" id="UP000275267"/>
    </source>
</evidence>
<proteinExistence type="predicted"/>
<organism evidence="1 2">
    <name type="scientific">Panicum miliaceum</name>
    <name type="common">Proso millet</name>
    <name type="synonym">Broomcorn millet</name>
    <dbReference type="NCBI Taxonomy" id="4540"/>
    <lineage>
        <taxon>Eukaryota</taxon>
        <taxon>Viridiplantae</taxon>
        <taxon>Streptophyta</taxon>
        <taxon>Embryophyta</taxon>
        <taxon>Tracheophyta</taxon>
        <taxon>Spermatophyta</taxon>
        <taxon>Magnoliopsida</taxon>
        <taxon>Liliopsida</taxon>
        <taxon>Poales</taxon>
        <taxon>Poaceae</taxon>
        <taxon>PACMAD clade</taxon>
        <taxon>Panicoideae</taxon>
        <taxon>Panicodae</taxon>
        <taxon>Paniceae</taxon>
        <taxon>Panicinae</taxon>
        <taxon>Panicum</taxon>
        <taxon>Panicum sect. Panicum</taxon>
    </lineage>
</organism>
<sequence length="63" mass="7445">MVRRWSQGSWIVTKERPWQQPLISYQLVQISWERAQSLLVDFGWEIDDFQVVRGSPKATPSAR</sequence>
<dbReference type="AlphaFoldDB" id="A0A3L6T520"/>
<keyword evidence="2" id="KW-1185">Reference proteome</keyword>
<dbReference type="EMBL" id="PQIB02000003">
    <property type="protein sequence ID" value="RLN30996.1"/>
    <property type="molecule type" value="Genomic_DNA"/>
</dbReference>
<accession>A0A3L6T520</accession>
<protein>
    <submittedName>
        <fullName evidence="1">Uncharacterized protein</fullName>
    </submittedName>
</protein>
<comment type="caution">
    <text evidence="1">The sequence shown here is derived from an EMBL/GenBank/DDBJ whole genome shotgun (WGS) entry which is preliminary data.</text>
</comment>
<gene>
    <name evidence="1" type="ORF">C2845_PM05G26240</name>
</gene>
<dbReference type="Proteomes" id="UP000275267">
    <property type="component" value="Unassembled WGS sequence"/>
</dbReference>
<reference evidence="2" key="1">
    <citation type="journal article" date="2019" name="Nat. Commun.">
        <title>The genome of broomcorn millet.</title>
        <authorList>
            <person name="Zou C."/>
            <person name="Miki D."/>
            <person name="Li D."/>
            <person name="Tang Q."/>
            <person name="Xiao L."/>
            <person name="Rajput S."/>
            <person name="Deng P."/>
            <person name="Jia W."/>
            <person name="Huang R."/>
            <person name="Zhang M."/>
            <person name="Sun Y."/>
            <person name="Hu J."/>
            <person name="Fu X."/>
            <person name="Schnable P.S."/>
            <person name="Li F."/>
            <person name="Zhang H."/>
            <person name="Feng B."/>
            <person name="Zhu X."/>
            <person name="Liu R."/>
            <person name="Schnable J.C."/>
            <person name="Zhu J.-K."/>
            <person name="Zhang H."/>
        </authorList>
    </citation>
    <scope>NUCLEOTIDE SEQUENCE [LARGE SCALE GENOMIC DNA]</scope>
</reference>
<name>A0A3L6T520_PANMI</name>
<evidence type="ECO:0000313" key="1">
    <source>
        <dbReference type="EMBL" id="RLN30996.1"/>
    </source>
</evidence>